<dbReference type="InterPro" id="IPR029016">
    <property type="entry name" value="GAF-like_dom_sf"/>
</dbReference>
<sequence length="81" mass="8663">MVRVPDLTDPTPWPRFASSAVSEGVRSMLAFQLFVEVDSLGALNLYSKTPRAFDQESEDIGSGVAAHASLALANAQKQGQL</sequence>
<dbReference type="EMBL" id="CP093443">
    <property type="protein sequence ID" value="UVI37945.1"/>
    <property type="molecule type" value="Genomic_DNA"/>
</dbReference>
<dbReference type="Pfam" id="PF13185">
    <property type="entry name" value="GAF_2"/>
    <property type="match status" value="1"/>
</dbReference>
<evidence type="ECO:0000313" key="3">
    <source>
        <dbReference type="Proteomes" id="UP001064879"/>
    </source>
</evidence>
<organism evidence="2 3">
    <name type="scientific">Brevibacterium spongiae</name>
    <dbReference type="NCBI Taxonomy" id="2909672"/>
    <lineage>
        <taxon>Bacteria</taxon>
        <taxon>Bacillati</taxon>
        <taxon>Actinomycetota</taxon>
        <taxon>Actinomycetes</taxon>
        <taxon>Micrococcales</taxon>
        <taxon>Brevibacteriaceae</taxon>
        <taxon>Brevibacterium</taxon>
    </lineage>
</organism>
<evidence type="ECO:0000259" key="1">
    <source>
        <dbReference type="Pfam" id="PF13185"/>
    </source>
</evidence>
<name>A0ABY5SUE6_9MICO</name>
<feature type="domain" description="GAF" evidence="1">
    <location>
        <begin position="10"/>
        <end position="72"/>
    </location>
</feature>
<keyword evidence="3" id="KW-1185">Reference proteome</keyword>
<evidence type="ECO:0000313" key="2">
    <source>
        <dbReference type="EMBL" id="UVI37945.1"/>
    </source>
</evidence>
<reference evidence="2" key="1">
    <citation type="submission" date="2022-03" db="EMBL/GenBank/DDBJ databases">
        <title>Brevibacterium spongiae sp. nov., isolated from marine sponge.</title>
        <authorList>
            <person name="Li Z."/>
            <person name="Zhang M."/>
        </authorList>
    </citation>
    <scope>NUCLEOTIDE SEQUENCE</scope>
    <source>
        <strain evidence="2">WHS-Z9</strain>
    </source>
</reference>
<protein>
    <submittedName>
        <fullName evidence="2">GAF domain-containing protein</fullName>
    </submittedName>
</protein>
<proteinExistence type="predicted"/>
<dbReference type="InterPro" id="IPR003018">
    <property type="entry name" value="GAF"/>
</dbReference>
<dbReference type="SUPFAM" id="SSF55781">
    <property type="entry name" value="GAF domain-like"/>
    <property type="match status" value="1"/>
</dbReference>
<gene>
    <name evidence="2" type="ORF">L1F31_14570</name>
</gene>
<dbReference type="Gene3D" id="3.30.450.40">
    <property type="match status" value="1"/>
</dbReference>
<accession>A0ABY5SUE6</accession>
<dbReference type="Proteomes" id="UP001064879">
    <property type="component" value="Chromosome"/>
</dbReference>